<dbReference type="AlphaFoldDB" id="A0A136IYW7"/>
<dbReference type="Proteomes" id="UP000070501">
    <property type="component" value="Unassembled WGS sequence"/>
</dbReference>
<dbReference type="EMBL" id="KQ964253">
    <property type="protein sequence ID" value="KXJ90111.1"/>
    <property type="molecule type" value="Genomic_DNA"/>
</dbReference>
<evidence type="ECO:0000313" key="2">
    <source>
        <dbReference type="Proteomes" id="UP000070501"/>
    </source>
</evidence>
<dbReference type="InParanoid" id="A0A136IYW7"/>
<proteinExistence type="predicted"/>
<organism evidence="1 2">
    <name type="scientific">Microdochium bolleyi</name>
    <dbReference type="NCBI Taxonomy" id="196109"/>
    <lineage>
        <taxon>Eukaryota</taxon>
        <taxon>Fungi</taxon>
        <taxon>Dikarya</taxon>
        <taxon>Ascomycota</taxon>
        <taxon>Pezizomycotina</taxon>
        <taxon>Sordariomycetes</taxon>
        <taxon>Xylariomycetidae</taxon>
        <taxon>Xylariales</taxon>
        <taxon>Microdochiaceae</taxon>
        <taxon>Microdochium</taxon>
    </lineage>
</organism>
<accession>A0A136IYW7</accession>
<gene>
    <name evidence="1" type="ORF">Micbo1qcDRAFT_164601</name>
</gene>
<reference evidence="2" key="1">
    <citation type="submission" date="2016-02" db="EMBL/GenBank/DDBJ databases">
        <title>Draft genome sequence of Microdochium bolleyi, a fungal endophyte of beachgrass.</title>
        <authorList>
            <consortium name="DOE Joint Genome Institute"/>
            <person name="David A.S."/>
            <person name="May G."/>
            <person name="Haridas S."/>
            <person name="Lim J."/>
            <person name="Wang M."/>
            <person name="Labutti K."/>
            <person name="Lipzen A."/>
            <person name="Barry K."/>
            <person name="Grigoriev I.V."/>
        </authorList>
    </citation>
    <scope>NUCLEOTIDE SEQUENCE [LARGE SCALE GENOMIC DNA]</scope>
    <source>
        <strain evidence="2">J235TASD1</strain>
    </source>
</reference>
<evidence type="ECO:0000313" key="1">
    <source>
        <dbReference type="EMBL" id="KXJ90111.1"/>
    </source>
</evidence>
<keyword evidence="2" id="KW-1185">Reference proteome</keyword>
<name>A0A136IYW7_9PEZI</name>
<protein>
    <submittedName>
        <fullName evidence="1">Uncharacterized protein</fullName>
    </submittedName>
</protein>
<sequence length="89" mass="9710">MSASSSRVLLLLLRGLWLLLLLVLWLLMMSVSSAAVMMGLKGKTTCSKSSSRLRKNSGANSCVPLWFVRGDQWASPLLSSSVLGAYGYW</sequence>